<dbReference type="HOGENOM" id="CLU_3237494_0_0_10"/>
<sequence>MVFFAQYVPQDLYKLSEKKANKTTEGFIVLSSHPSLRINEPSI</sequence>
<accession>L1NAZ8</accession>
<organism evidence="1 2">
    <name type="scientific">Porphyromonas catoniae F0037</name>
    <dbReference type="NCBI Taxonomy" id="1127696"/>
    <lineage>
        <taxon>Bacteria</taxon>
        <taxon>Pseudomonadati</taxon>
        <taxon>Bacteroidota</taxon>
        <taxon>Bacteroidia</taxon>
        <taxon>Bacteroidales</taxon>
        <taxon>Porphyromonadaceae</taxon>
        <taxon>Porphyromonas</taxon>
    </lineage>
</organism>
<dbReference type="AlphaFoldDB" id="L1NAZ8"/>
<proteinExistence type="predicted"/>
<comment type="caution">
    <text evidence="1">The sequence shown here is derived from an EMBL/GenBank/DDBJ whole genome shotgun (WGS) entry which is preliminary data.</text>
</comment>
<dbReference type="Proteomes" id="UP000010408">
    <property type="component" value="Unassembled WGS sequence"/>
</dbReference>
<reference evidence="1 2" key="1">
    <citation type="submission" date="2012-05" db="EMBL/GenBank/DDBJ databases">
        <authorList>
            <person name="Weinstock G."/>
            <person name="Sodergren E."/>
            <person name="Lobos E.A."/>
            <person name="Fulton L."/>
            <person name="Fulton R."/>
            <person name="Courtney L."/>
            <person name="Fronick C."/>
            <person name="O'Laughlin M."/>
            <person name="Godfrey J."/>
            <person name="Wilson R.M."/>
            <person name="Miner T."/>
            <person name="Farmer C."/>
            <person name="Delehaunty K."/>
            <person name="Cordes M."/>
            <person name="Minx P."/>
            <person name="Tomlinson C."/>
            <person name="Chen J."/>
            <person name="Wollam A."/>
            <person name="Pepin K.H."/>
            <person name="Bhonagiri V."/>
            <person name="Zhang X."/>
            <person name="Suruliraj S."/>
            <person name="Warren W."/>
            <person name="Mitreva M."/>
            <person name="Mardis E.R."/>
            <person name="Wilson R.K."/>
        </authorList>
    </citation>
    <scope>NUCLEOTIDE SEQUENCE [LARGE SCALE GENOMIC DNA]</scope>
    <source>
        <strain evidence="1 2">F0037</strain>
    </source>
</reference>
<evidence type="ECO:0000313" key="2">
    <source>
        <dbReference type="Proteomes" id="UP000010408"/>
    </source>
</evidence>
<gene>
    <name evidence="1" type="ORF">HMPREF9134_01432</name>
</gene>
<name>L1NAZ8_9PORP</name>
<dbReference type="EMBL" id="AMEQ01000037">
    <property type="protein sequence ID" value="EKY00694.1"/>
    <property type="molecule type" value="Genomic_DNA"/>
</dbReference>
<protein>
    <submittedName>
        <fullName evidence="1">Uncharacterized protein</fullName>
    </submittedName>
</protein>
<evidence type="ECO:0000313" key="1">
    <source>
        <dbReference type="EMBL" id="EKY00694.1"/>
    </source>
</evidence>
<dbReference type="PATRIC" id="fig|1127696.3.peg.1296"/>